<evidence type="ECO:0000256" key="7">
    <source>
        <dbReference type="ARBA" id="ARBA00022801"/>
    </source>
</evidence>
<dbReference type="SMART" id="SM00382">
    <property type="entry name" value="AAA"/>
    <property type="match status" value="2"/>
</dbReference>
<reference evidence="14 15" key="1">
    <citation type="submission" date="2019-02" db="EMBL/GenBank/DDBJ databases">
        <title>Bacterial novel species Emticicia sp. 17J42-9 isolated from soil.</title>
        <authorList>
            <person name="Jung H.-Y."/>
        </authorList>
    </citation>
    <scope>NUCLEOTIDE SEQUENCE [LARGE SCALE GENOMIC DNA]</scope>
    <source>
        <strain evidence="14 15">17J42-9</strain>
    </source>
</reference>
<keyword evidence="10 12" id="KW-0694">RNA-binding</keyword>
<proteinExistence type="inferred from homology"/>
<dbReference type="InterPro" id="IPR017871">
    <property type="entry name" value="ABC_transporter-like_CS"/>
</dbReference>
<dbReference type="FunFam" id="3.40.50.300:FF:000183">
    <property type="entry name" value="ABC transporter ATP-binding protein yjjK"/>
    <property type="match status" value="1"/>
</dbReference>
<feature type="region of interest" description="PtIM" evidence="12">
    <location>
        <begin position="243"/>
        <end position="323"/>
    </location>
</feature>
<dbReference type="Gene3D" id="3.40.50.300">
    <property type="entry name" value="P-loop containing nucleotide triphosphate hydrolases"/>
    <property type="match status" value="2"/>
</dbReference>
<dbReference type="InterPro" id="IPR032781">
    <property type="entry name" value="ABC_tran_Xtn"/>
</dbReference>
<evidence type="ECO:0000256" key="2">
    <source>
        <dbReference type="ARBA" id="ARBA00022490"/>
    </source>
</evidence>
<keyword evidence="9 12" id="KW-0810">Translation regulation</keyword>
<sequence>MSEQIIFSMERVSKIIPPNRQILKNIYLSFFYGAKIGVLGLNGSGKSTLLRVIAGIDKNINGDLVFSPGYTVGLLEQEPQLDPTKTVREIVEEGVQEIVDLLKEFDDINNAFAEPDADFDKLLERQGVVQEKLDQLDAWELDTRLERAMDALRCPPEEAKIATLSGGEKRRVALCRLLLKQPDVLLLDEPTNHLDAESVLWLEEHLRQYKGTVIAVTHDRYFLDNVAGWILELDRGEGIPWKGNYSSWLEQKQNRLAKEEKSESKRQKTLQRELEWVRMAPKARQAKSKARLAAYDRMVNEDNREREEKLELFIPPGPRLGNKVIEAKGVKMGFGDRLLYEDLNFSLPQNGIVGIIGPNGAGKTTLFKLITEQLQPLEGTFEVGETVKLSYVDQEHNQLDPAKSVYELVSGGNDWVMLGNKQVNARGYVSRFNFQGSDQEKKIGTLSGGERNRVHLAMMLKEGGNLLLLDEPTNDLDVNTLRALEEGLENFAGCAVVISHDRWFLDRIATHILAFEGNSQVYWFEGNFSEYEENRRKRLGVDATPKRIKYKKLQ</sequence>
<organism evidence="14 15">
    <name type="scientific">Emticicia agri</name>
    <dbReference type="NCBI Taxonomy" id="2492393"/>
    <lineage>
        <taxon>Bacteria</taxon>
        <taxon>Pseudomonadati</taxon>
        <taxon>Bacteroidota</taxon>
        <taxon>Cytophagia</taxon>
        <taxon>Cytophagales</taxon>
        <taxon>Leadbetterellaceae</taxon>
        <taxon>Emticicia</taxon>
    </lineage>
</organism>
<evidence type="ECO:0000256" key="1">
    <source>
        <dbReference type="ARBA" id="ARBA00005868"/>
    </source>
</evidence>
<evidence type="ECO:0000256" key="12">
    <source>
        <dbReference type="HAMAP-Rule" id="MF_00847"/>
    </source>
</evidence>
<evidence type="ECO:0000313" key="15">
    <source>
        <dbReference type="Proteomes" id="UP000293162"/>
    </source>
</evidence>
<dbReference type="GO" id="GO:0005737">
    <property type="term" value="C:cytoplasm"/>
    <property type="evidence" value="ECO:0007669"/>
    <property type="project" value="UniProtKB-SubCell"/>
</dbReference>
<keyword evidence="5 12" id="KW-0677">Repeat</keyword>
<keyword evidence="3 12" id="KW-0820">tRNA-binding</keyword>
<dbReference type="InterPro" id="IPR022374">
    <property type="entry name" value="EttA"/>
</dbReference>
<dbReference type="RefSeq" id="WP_130024313.1">
    <property type="nucleotide sequence ID" value="NZ_SEWF01000097.1"/>
</dbReference>
<dbReference type="CDD" id="cd03221">
    <property type="entry name" value="ABCF_EF-3"/>
    <property type="match status" value="2"/>
</dbReference>
<comment type="subcellular location">
    <subcellularLocation>
        <location evidence="12">Cytoplasm</location>
    </subcellularLocation>
    <text evidence="12">Associates with ribosomes and polysomes.</text>
</comment>
<comment type="catalytic activity">
    <reaction evidence="12">
        <text>ATP + H2O = ADP + phosphate + H(+)</text>
        <dbReference type="Rhea" id="RHEA:13065"/>
        <dbReference type="ChEBI" id="CHEBI:15377"/>
        <dbReference type="ChEBI" id="CHEBI:15378"/>
        <dbReference type="ChEBI" id="CHEBI:30616"/>
        <dbReference type="ChEBI" id="CHEBI:43474"/>
        <dbReference type="ChEBI" id="CHEBI:456216"/>
    </reaction>
</comment>
<evidence type="ECO:0000256" key="11">
    <source>
        <dbReference type="ARBA" id="ARBA00022917"/>
    </source>
</evidence>
<keyword evidence="15" id="KW-1185">Reference proteome</keyword>
<dbReference type="SUPFAM" id="SSF52540">
    <property type="entry name" value="P-loop containing nucleoside triphosphate hydrolases"/>
    <property type="match status" value="2"/>
</dbReference>
<comment type="caution">
    <text evidence="14">The sequence shown here is derived from an EMBL/GenBank/DDBJ whole genome shotgun (WGS) entry which is preliminary data.</text>
</comment>
<accession>A0A4Q5LQQ0</accession>
<name>A0A4Q5LQQ0_9BACT</name>
<keyword evidence="11 12" id="KW-0648">Protein biosynthesis</keyword>
<dbReference type="GO" id="GO:0006412">
    <property type="term" value="P:translation"/>
    <property type="evidence" value="ECO:0007669"/>
    <property type="project" value="UniProtKB-KW"/>
</dbReference>
<evidence type="ECO:0000256" key="9">
    <source>
        <dbReference type="ARBA" id="ARBA00022845"/>
    </source>
</evidence>
<comment type="function">
    <text evidence="12">A translation factor that gates the progression of the 70S ribosomal initiation complex (IC, containing tRNA(fMet) in the P-site) into the translation elongation cycle by using a mechanism sensitive to the ATP/ADP ratio. Binds to the 70S ribosome E-site where it modulates the state of the translating ribosome during subunit translocation. ATP hydrolysis probably frees it from the ribosome, which can enter the elongation phase.</text>
</comment>
<dbReference type="Pfam" id="PF00005">
    <property type="entry name" value="ABC_tran"/>
    <property type="match status" value="2"/>
</dbReference>
<comment type="caution">
    <text evidence="12">Lacks conserved residue(s) required for the propagation of feature annotation.</text>
</comment>
<dbReference type="EMBL" id="SEWF01000097">
    <property type="protein sequence ID" value="RYU91754.1"/>
    <property type="molecule type" value="Genomic_DNA"/>
</dbReference>
<dbReference type="HAMAP" id="MF_00847">
    <property type="entry name" value="EttA"/>
    <property type="match status" value="1"/>
</dbReference>
<dbReference type="PROSITE" id="PS50893">
    <property type="entry name" value="ABC_TRANSPORTER_2"/>
    <property type="match status" value="2"/>
</dbReference>
<evidence type="ECO:0000256" key="10">
    <source>
        <dbReference type="ARBA" id="ARBA00022884"/>
    </source>
</evidence>
<dbReference type="InterPro" id="IPR003439">
    <property type="entry name" value="ABC_transporter-like_ATP-bd"/>
</dbReference>
<dbReference type="GO" id="GO:0043022">
    <property type="term" value="F:ribosome binding"/>
    <property type="evidence" value="ECO:0007669"/>
    <property type="project" value="UniProtKB-UniRule"/>
</dbReference>
<keyword evidence="2 12" id="KW-0963">Cytoplasm</keyword>
<dbReference type="FunFam" id="3.40.50.300:FF:000011">
    <property type="entry name" value="Putative ABC transporter ATP-binding component"/>
    <property type="match status" value="1"/>
</dbReference>
<evidence type="ECO:0000259" key="13">
    <source>
        <dbReference type="PROSITE" id="PS50893"/>
    </source>
</evidence>
<dbReference type="GO" id="GO:0000049">
    <property type="term" value="F:tRNA binding"/>
    <property type="evidence" value="ECO:0007669"/>
    <property type="project" value="UniProtKB-UniRule"/>
</dbReference>
<keyword evidence="4 12" id="KW-0699">rRNA-binding</keyword>
<dbReference type="EC" id="3.6.1.-" evidence="12"/>
<protein>
    <recommendedName>
        <fullName evidence="12">Energy-dependent translational throttle protein EttA</fullName>
        <ecNumber evidence="12">3.6.1.-</ecNumber>
    </recommendedName>
    <alternativeName>
        <fullName evidence="12">Translational regulatory factor EttA</fullName>
    </alternativeName>
</protein>
<dbReference type="GO" id="GO:0019843">
    <property type="term" value="F:rRNA binding"/>
    <property type="evidence" value="ECO:0007669"/>
    <property type="project" value="UniProtKB-UniRule"/>
</dbReference>
<dbReference type="PANTHER" id="PTHR43858:SF1">
    <property type="entry name" value="ABC TRANSPORTER-RELATED PROTEIN"/>
    <property type="match status" value="1"/>
</dbReference>
<feature type="domain" description="ABC transporter" evidence="13">
    <location>
        <begin position="325"/>
        <end position="551"/>
    </location>
</feature>
<gene>
    <name evidence="12 14" type="primary">ettA</name>
    <name evidence="14" type="ORF">EWM59_26950</name>
</gene>
<evidence type="ECO:0000256" key="5">
    <source>
        <dbReference type="ARBA" id="ARBA00022737"/>
    </source>
</evidence>
<dbReference type="Proteomes" id="UP000293162">
    <property type="component" value="Unassembled WGS sequence"/>
</dbReference>
<dbReference type="NCBIfam" id="NF008775">
    <property type="entry name" value="PRK11819.1"/>
    <property type="match status" value="1"/>
</dbReference>
<feature type="region of interest" description="Arm" evidence="12">
    <location>
        <begin position="96"/>
        <end position="140"/>
    </location>
</feature>
<comment type="similarity">
    <text evidence="1 12">Belongs to the ABC transporter superfamily. ABCF family. Translational throttle EttA subfamily.</text>
</comment>
<comment type="domain">
    <text evidence="12">The arm domain is inserted in the first ABC transporter domain. Probably contacts ribosomal protein L1.</text>
</comment>
<dbReference type="NCBIfam" id="TIGR03719">
    <property type="entry name" value="ABC_ABC_ChvD"/>
    <property type="match status" value="1"/>
</dbReference>
<keyword evidence="6 12" id="KW-0547">Nucleotide-binding</keyword>
<keyword evidence="7 12" id="KW-0378">Hydrolase</keyword>
<dbReference type="AlphaFoldDB" id="A0A4Q5LQQ0"/>
<dbReference type="InterPro" id="IPR003593">
    <property type="entry name" value="AAA+_ATPase"/>
</dbReference>
<dbReference type="GO" id="GO:0045900">
    <property type="term" value="P:negative regulation of translational elongation"/>
    <property type="evidence" value="ECO:0007669"/>
    <property type="project" value="UniProtKB-UniRule"/>
</dbReference>
<comment type="domain">
    <text evidence="12">The P-site tRNA interaction motif (PtIM domain) probably interacts with the P-site tRNA(fMet) as well as the 23S rRNA.</text>
</comment>
<evidence type="ECO:0000256" key="8">
    <source>
        <dbReference type="ARBA" id="ARBA00022840"/>
    </source>
</evidence>
<dbReference type="PANTHER" id="PTHR43858">
    <property type="entry name" value="ENERGY-DEPENDENT TRANSLATIONAL THROTTLE PROTEIN ETTA"/>
    <property type="match status" value="1"/>
</dbReference>
<dbReference type="OrthoDB" id="1521973at2"/>
<feature type="binding site" evidence="12">
    <location>
        <begin position="357"/>
        <end position="364"/>
    </location>
    <ligand>
        <name>ATP</name>
        <dbReference type="ChEBI" id="CHEBI:30616"/>
        <label>2</label>
    </ligand>
</feature>
<dbReference type="PROSITE" id="PS00211">
    <property type="entry name" value="ABC_TRANSPORTER_1"/>
    <property type="match status" value="1"/>
</dbReference>
<dbReference type="Pfam" id="PF12848">
    <property type="entry name" value="ABC_tran_Xtn"/>
    <property type="match status" value="1"/>
</dbReference>
<dbReference type="GO" id="GO:0005524">
    <property type="term" value="F:ATP binding"/>
    <property type="evidence" value="ECO:0007669"/>
    <property type="project" value="UniProtKB-UniRule"/>
</dbReference>
<evidence type="ECO:0000313" key="14">
    <source>
        <dbReference type="EMBL" id="RYU91754.1"/>
    </source>
</evidence>
<evidence type="ECO:0000256" key="6">
    <source>
        <dbReference type="ARBA" id="ARBA00022741"/>
    </source>
</evidence>
<evidence type="ECO:0000256" key="3">
    <source>
        <dbReference type="ARBA" id="ARBA00022555"/>
    </source>
</evidence>
<feature type="domain" description="ABC transporter" evidence="13">
    <location>
        <begin position="7"/>
        <end position="260"/>
    </location>
</feature>
<dbReference type="InterPro" id="IPR027417">
    <property type="entry name" value="P-loop_NTPase"/>
</dbReference>
<comment type="subunit">
    <text evidence="12">Monomer. Probably contacts ribosomal proteins L1, L5, L33 and S7, the 16S and 23S rRNA and the P-site containing tRNA(fMet).</text>
</comment>
<dbReference type="GO" id="GO:0016887">
    <property type="term" value="F:ATP hydrolysis activity"/>
    <property type="evidence" value="ECO:0007669"/>
    <property type="project" value="UniProtKB-UniRule"/>
</dbReference>
<keyword evidence="8 12" id="KW-0067">ATP-binding</keyword>
<evidence type="ECO:0000256" key="4">
    <source>
        <dbReference type="ARBA" id="ARBA00022730"/>
    </source>
</evidence>